<dbReference type="GeneID" id="25987247"/>
<dbReference type="PANTHER" id="PTHR38048">
    <property type="entry name" value="EXPRESSED PROTEIN"/>
    <property type="match status" value="1"/>
</dbReference>
<dbReference type="InterPro" id="IPR012312">
    <property type="entry name" value="Hemerythrin-like"/>
</dbReference>
<sequence>MFRNAARHTAQHITRNTPKTATTAKNIARMTTSATNNAANDAAAARRRMDMETIKAHFSLPASAEERAWRAPSEGMTSFHNSHKWEFNHAYQHAEDLDGKPLASFLRQCYGLVVHLGNHHRIEEAHIFPLLAHKHPSFARNAEHEDFHHQIHDGLERYSKFLREGIEDPSKYSAAKLRETLDSFRKPLFEHLDKEVEDLRPENLKKHGFTLAEIRRLPFH</sequence>
<organism evidence="2 3">
    <name type="scientific">Trichosporon asahii var. asahii (strain ATCC 90039 / CBS 2479 / JCM 2466 / KCTC 7840 / NBRC 103889/ NCYC 2677 / UAMH 7654)</name>
    <name type="common">Yeast</name>
    <dbReference type="NCBI Taxonomy" id="1186058"/>
    <lineage>
        <taxon>Eukaryota</taxon>
        <taxon>Fungi</taxon>
        <taxon>Dikarya</taxon>
        <taxon>Basidiomycota</taxon>
        <taxon>Agaricomycotina</taxon>
        <taxon>Tremellomycetes</taxon>
        <taxon>Trichosporonales</taxon>
        <taxon>Trichosporonaceae</taxon>
        <taxon>Trichosporon</taxon>
    </lineage>
</organism>
<dbReference type="CDD" id="cd12108">
    <property type="entry name" value="Hr-like"/>
    <property type="match status" value="1"/>
</dbReference>
<dbReference type="VEuPathDB" id="FungiDB:A1Q1_03734"/>
<evidence type="ECO:0000313" key="2">
    <source>
        <dbReference type="EMBL" id="EJT47479.1"/>
    </source>
</evidence>
<protein>
    <recommendedName>
        <fullName evidence="1">Hemerythrin-like domain-containing protein</fullName>
    </recommendedName>
</protein>
<accession>J6ESI6</accession>
<evidence type="ECO:0000313" key="3">
    <source>
        <dbReference type="Proteomes" id="UP000002748"/>
    </source>
</evidence>
<proteinExistence type="predicted"/>
<comment type="caution">
    <text evidence="2">The sequence shown here is derived from an EMBL/GenBank/DDBJ whole genome shotgun (WGS) entry which is preliminary data.</text>
</comment>
<dbReference type="PANTHER" id="PTHR38048:SF1">
    <property type="entry name" value="HEMERYTHRIN-LIKE DOMAIN-CONTAINING PROTEIN"/>
    <property type="match status" value="1"/>
</dbReference>
<dbReference type="KEGG" id="tasa:A1Q1_03734"/>
<dbReference type="AlphaFoldDB" id="J6ESI6"/>
<dbReference type="InterPro" id="IPR053206">
    <property type="entry name" value="Dimeric_xanthone_biosynth"/>
</dbReference>
<dbReference type="EMBL" id="ALBS01000240">
    <property type="protein sequence ID" value="EJT47479.1"/>
    <property type="molecule type" value="Genomic_DNA"/>
</dbReference>
<feature type="domain" description="Hemerythrin-like" evidence="1">
    <location>
        <begin position="74"/>
        <end position="199"/>
    </location>
</feature>
<evidence type="ECO:0000259" key="1">
    <source>
        <dbReference type="Pfam" id="PF01814"/>
    </source>
</evidence>
<dbReference type="OrthoDB" id="10044044at2759"/>
<reference evidence="2 3" key="1">
    <citation type="journal article" date="2012" name="Eukaryot. Cell">
        <title>Draft genome sequence of CBS 2479, the standard type strain of Trichosporon asahii.</title>
        <authorList>
            <person name="Yang R.Y."/>
            <person name="Li H.T."/>
            <person name="Zhu H."/>
            <person name="Zhou G.P."/>
            <person name="Wang M."/>
            <person name="Wang L."/>
        </authorList>
    </citation>
    <scope>NUCLEOTIDE SEQUENCE [LARGE SCALE GENOMIC DNA]</scope>
    <source>
        <strain evidence="3">ATCC 90039 / CBS 2479 / JCM 2466 / KCTC 7840 / NCYC 2677 / UAMH 7654</strain>
    </source>
</reference>
<gene>
    <name evidence="2" type="ORF">A1Q1_03734</name>
</gene>
<dbReference type="RefSeq" id="XP_014178959.1">
    <property type="nucleotide sequence ID" value="XM_014323484.1"/>
</dbReference>
<name>J6ESI6_TRIAS</name>
<dbReference type="Gene3D" id="1.20.120.520">
    <property type="entry name" value="nmb1532 protein domain like"/>
    <property type="match status" value="1"/>
</dbReference>
<dbReference type="Pfam" id="PF01814">
    <property type="entry name" value="Hemerythrin"/>
    <property type="match status" value="1"/>
</dbReference>
<dbReference type="HOGENOM" id="CLU_074846_1_1_1"/>
<dbReference type="Proteomes" id="UP000002748">
    <property type="component" value="Unassembled WGS sequence"/>
</dbReference>